<name>R4JE36_9CAUD</name>
<evidence type="ECO:0000256" key="1">
    <source>
        <dbReference type="SAM" id="Phobius"/>
    </source>
</evidence>
<dbReference type="GeneID" id="16207422"/>
<protein>
    <submittedName>
        <fullName evidence="2">Uncharacterized protein</fullName>
    </submittedName>
</protein>
<gene>
    <name evidence="2" type="ORF">RIO-1_53</name>
</gene>
<accession>R4JE36</accession>
<evidence type="ECO:0000313" key="3">
    <source>
        <dbReference type="Proteomes" id="UP000013564"/>
    </source>
</evidence>
<organism evidence="2 3">
    <name type="scientific">Pseudoalteromonas phage RIO-1</name>
    <dbReference type="NCBI Taxonomy" id="1316739"/>
    <lineage>
        <taxon>Viruses</taxon>
        <taxon>Duplodnaviria</taxon>
        <taxon>Heunggongvirae</taxon>
        <taxon>Uroviricota</taxon>
        <taxon>Caudoviricetes</taxon>
        <taxon>Zobellviridae</taxon>
        <taxon>Melvirus</taxon>
        <taxon>Melvirus orientalis</taxon>
    </lineage>
</organism>
<keyword evidence="1" id="KW-1133">Transmembrane helix</keyword>
<dbReference type="RefSeq" id="YP_008051123.1">
    <property type="nucleotide sequence ID" value="NC_021300.1"/>
</dbReference>
<sequence length="97" mass="10683">MSSGEIGIALLWKPAAAGLAVIGGLIGVVWRMLLTRINKVESKASVTAQTLDKGYYDKTETVQMILLHTSPLKDSIDRQTAAIEKLCERLDRRRADD</sequence>
<evidence type="ECO:0000313" key="2">
    <source>
        <dbReference type="EMBL" id="AGK87067.1"/>
    </source>
</evidence>
<dbReference type="KEGG" id="vg:16207422"/>
<feature type="transmembrane region" description="Helical" evidence="1">
    <location>
        <begin position="15"/>
        <end position="34"/>
    </location>
</feature>
<dbReference type="EMBL" id="KC751414">
    <property type="protein sequence ID" value="AGK87067.1"/>
    <property type="molecule type" value="Genomic_DNA"/>
</dbReference>
<proteinExistence type="predicted"/>
<reference evidence="2 3" key="1">
    <citation type="journal article" date="2013" name="J. Virol.">
        <title>Morphology, Physiological Characteristics, and Complete Sequence of Marine Bacteriophage RIO-1 Infecting Pseudoalteromonas marina.</title>
        <authorList>
            <person name="Hardies S.C."/>
            <person name="Hwang Y.J."/>
            <person name="Hwang C.Y."/>
            <person name="Jang G.I."/>
            <person name="Cho B.C."/>
        </authorList>
    </citation>
    <scope>NUCLEOTIDE SEQUENCE [LARGE SCALE GENOMIC DNA]</scope>
</reference>
<dbReference type="Proteomes" id="UP000013564">
    <property type="component" value="Segment"/>
</dbReference>
<keyword evidence="1" id="KW-0472">Membrane</keyword>
<keyword evidence="3" id="KW-1185">Reference proteome</keyword>
<keyword evidence="1" id="KW-0812">Transmembrane</keyword>